<keyword evidence="1" id="KW-0812">Transmembrane</keyword>
<protein>
    <submittedName>
        <fullName evidence="3">VanZ family protein</fullName>
    </submittedName>
</protein>
<dbReference type="NCBIfam" id="NF037970">
    <property type="entry name" value="vanZ_1"/>
    <property type="match status" value="1"/>
</dbReference>
<name>A0A7J9SIB6_9EURY</name>
<sequence length="144" mass="13890">MTGDDGAQESGDAATGPARRRVRRAAVGWTLAVVAASLVDPAAILELLGASTTAAGAGGAAAFAVAHLVAYGVLAWLLVDGLGPDGSNAVLVTVAVATAAGVGVELLQAPVAARTASVNDALVNAVGAALGAGSRAAVGRLRRR</sequence>
<evidence type="ECO:0000313" key="3">
    <source>
        <dbReference type="EMBL" id="MBB6646468.1"/>
    </source>
</evidence>
<reference evidence="3 4" key="1">
    <citation type="submission" date="2020-08" db="EMBL/GenBank/DDBJ databases">
        <authorList>
            <person name="Seo M.-J."/>
        </authorList>
    </citation>
    <scope>NUCLEOTIDE SEQUENCE [LARGE SCALE GENOMIC DNA]</scope>
    <source>
        <strain evidence="3 4">MBLA0160</strain>
    </source>
</reference>
<feature type="transmembrane region" description="Helical" evidence="1">
    <location>
        <begin position="121"/>
        <end position="138"/>
    </location>
</feature>
<evidence type="ECO:0000259" key="2">
    <source>
        <dbReference type="Pfam" id="PF04892"/>
    </source>
</evidence>
<evidence type="ECO:0000313" key="4">
    <source>
        <dbReference type="Proteomes" id="UP000546257"/>
    </source>
</evidence>
<dbReference type="Pfam" id="PF04892">
    <property type="entry name" value="VanZ"/>
    <property type="match status" value="1"/>
</dbReference>
<gene>
    <name evidence="3" type="ORF">H5V44_09240</name>
</gene>
<accession>A0A7J9SIB6</accession>
<dbReference type="Proteomes" id="UP000546257">
    <property type="component" value="Unassembled WGS sequence"/>
</dbReference>
<comment type="caution">
    <text evidence="3">The sequence shown here is derived from an EMBL/GenBank/DDBJ whole genome shotgun (WGS) entry which is preliminary data.</text>
</comment>
<feature type="transmembrane region" description="Helical" evidence="1">
    <location>
        <begin position="54"/>
        <end position="77"/>
    </location>
</feature>
<proteinExistence type="predicted"/>
<organism evidence="3 4">
    <name type="scientific">Halobellus ruber</name>
    <dbReference type="NCBI Taxonomy" id="2761102"/>
    <lineage>
        <taxon>Archaea</taxon>
        <taxon>Methanobacteriati</taxon>
        <taxon>Methanobacteriota</taxon>
        <taxon>Stenosarchaea group</taxon>
        <taxon>Halobacteria</taxon>
        <taxon>Halobacteriales</taxon>
        <taxon>Haloferacaceae</taxon>
        <taxon>Halobellus</taxon>
    </lineage>
</organism>
<keyword evidence="4" id="KW-1185">Reference proteome</keyword>
<dbReference type="AlphaFoldDB" id="A0A7J9SIB6"/>
<dbReference type="InterPro" id="IPR006976">
    <property type="entry name" value="VanZ-like"/>
</dbReference>
<feature type="domain" description="VanZ-like" evidence="2">
    <location>
        <begin position="62"/>
        <end position="133"/>
    </location>
</feature>
<dbReference type="RefSeq" id="WP_185192844.1">
    <property type="nucleotide sequence ID" value="NZ_JACKXD010000003.1"/>
</dbReference>
<keyword evidence="1" id="KW-0472">Membrane</keyword>
<keyword evidence="1" id="KW-1133">Transmembrane helix</keyword>
<feature type="transmembrane region" description="Helical" evidence="1">
    <location>
        <begin position="26"/>
        <end position="48"/>
    </location>
</feature>
<feature type="transmembrane region" description="Helical" evidence="1">
    <location>
        <begin position="89"/>
        <end position="109"/>
    </location>
</feature>
<evidence type="ECO:0000256" key="1">
    <source>
        <dbReference type="SAM" id="Phobius"/>
    </source>
</evidence>
<dbReference type="EMBL" id="JACKXD010000003">
    <property type="protein sequence ID" value="MBB6646468.1"/>
    <property type="molecule type" value="Genomic_DNA"/>
</dbReference>